<gene>
    <name evidence="1" type="ORF">XH94_23110</name>
</gene>
<proteinExistence type="predicted"/>
<evidence type="ECO:0000313" key="1">
    <source>
        <dbReference type="EMBL" id="RXH38172.1"/>
    </source>
</evidence>
<comment type="caution">
    <text evidence="1">The sequence shown here is derived from an EMBL/GenBank/DDBJ whole genome shotgun (WGS) entry which is preliminary data.</text>
</comment>
<protein>
    <submittedName>
        <fullName evidence="1">Uncharacterized protein</fullName>
    </submittedName>
</protein>
<dbReference type="EMBL" id="LBJM01000062">
    <property type="protein sequence ID" value="RXH38172.1"/>
    <property type="molecule type" value="Genomic_DNA"/>
</dbReference>
<reference evidence="1 2" key="1">
    <citation type="submission" date="2015-04" db="EMBL/GenBank/DDBJ databases">
        <title>Comparative genomics of rhizobia nodulating Arachis hypogaea in China.</title>
        <authorList>
            <person name="Li Y."/>
        </authorList>
    </citation>
    <scope>NUCLEOTIDE SEQUENCE [LARGE SCALE GENOMIC DNA]</scope>
    <source>
        <strain evidence="1 2">CCBAU 51787</strain>
    </source>
</reference>
<organism evidence="1 2">
    <name type="scientific">Bradyrhizobium zhanjiangense</name>
    <dbReference type="NCBI Taxonomy" id="1325107"/>
    <lineage>
        <taxon>Bacteria</taxon>
        <taxon>Pseudomonadati</taxon>
        <taxon>Pseudomonadota</taxon>
        <taxon>Alphaproteobacteria</taxon>
        <taxon>Hyphomicrobiales</taxon>
        <taxon>Nitrobacteraceae</taxon>
        <taxon>Bradyrhizobium</taxon>
    </lineage>
</organism>
<evidence type="ECO:0000313" key="2">
    <source>
        <dbReference type="Proteomes" id="UP000290565"/>
    </source>
</evidence>
<dbReference type="AlphaFoldDB" id="A0A4Q0SGC6"/>
<name>A0A4Q0SGC6_9BRAD</name>
<sequence length="73" mass="7935">MDDQIEFTFLFIKGTLLADQLGLSLLHLGKLGIVGLQVLTKLGRFGSLCDQLGRRSVSSLFRFHGDELAALGS</sequence>
<dbReference type="Proteomes" id="UP000290565">
    <property type="component" value="Unassembled WGS sequence"/>
</dbReference>
<dbReference type="RefSeq" id="WP_128945997.1">
    <property type="nucleotide sequence ID" value="NZ_LBJM01000062.1"/>
</dbReference>
<accession>A0A4Q0SGC6</accession>